<evidence type="ECO:0000256" key="1">
    <source>
        <dbReference type="SAM" id="MobiDB-lite"/>
    </source>
</evidence>
<comment type="caution">
    <text evidence="2">The sequence shown here is derived from an EMBL/GenBank/DDBJ whole genome shotgun (WGS) entry which is preliminary data.</text>
</comment>
<reference evidence="2" key="1">
    <citation type="journal article" date="2023" name="Genome Biol. Evol.">
        <title>First Whole Genome Sequence and Flow Cytometry Genome Size Data for the Lichen-Forming Fungus Ramalina farinacea (Ascomycota).</title>
        <authorList>
            <person name="Llewellyn T."/>
            <person name="Mian S."/>
            <person name="Hill R."/>
            <person name="Leitch I.J."/>
            <person name="Gaya E."/>
        </authorList>
    </citation>
    <scope>NUCLEOTIDE SEQUENCE</scope>
    <source>
        <strain evidence="2">LIQ254RAFAR</strain>
    </source>
</reference>
<accession>A0AA43TV30</accession>
<sequence length="288" mass="31443">MASSSSSPSLPLAPPPWTCKTKCWVLPLPTSASFPIPTSKCFSPLEASSPSWTTPETAGAQVGGLGLVQIHRYTDTPVGTYDELAIMPGHFATPQGVKAAGCGGKKHNRITGIWVSQEATCLNGRRNWNIPKHLARFDFKNLNDTPTSPIRVEVFELDSKIPFFATTIHQTSWTPTFPFNSAWTAYMGLPSKCLQPPLPVGNPPEMEVGTDGWALCAPTLKSRKCKLVWLDMQQDQPSGDGVEDDGPPKTVSKEKGADNWWPGMGRWKLGMSMDDATLEIGEPQMFKL</sequence>
<dbReference type="PANTHER" id="PTHR40518:SF1">
    <property type="entry name" value="ACETOACETATE DECARBOXYLASE"/>
    <property type="match status" value="1"/>
</dbReference>
<dbReference type="Gene3D" id="2.40.400.10">
    <property type="entry name" value="Acetoacetate decarboxylase-like"/>
    <property type="match status" value="1"/>
</dbReference>
<protein>
    <submittedName>
        <fullName evidence="2">Uncharacterized protein</fullName>
    </submittedName>
</protein>
<dbReference type="EMBL" id="JAPUFD010000006">
    <property type="protein sequence ID" value="MDI1487695.1"/>
    <property type="molecule type" value="Genomic_DNA"/>
</dbReference>
<evidence type="ECO:0000313" key="2">
    <source>
        <dbReference type="EMBL" id="MDI1487695.1"/>
    </source>
</evidence>
<evidence type="ECO:0000313" key="3">
    <source>
        <dbReference type="Proteomes" id="UP001161017"/>
    </source>
</evidence>
<dbReference type="SUPFAM" id="SSF160104">
    <property type="entry name" value="Acetoacetate decarboxylase-like"/>
    <property type="match status" value="1"/>
</dbReference>
<name>A0AA43TV30_9LECA</name>
<dbReference type="InterPro" id="IPR023375">
    <property type="entry name" value="ADC_dom_sf"/>
</dbReference>
<proteinExistence type="predicted"/>
<dbReference type="Proteomes" id="UP001161017">
    <property type="component" value="Unassembled WGS sequence"/>
</dbReference>
<gene>
    <name evidence="2" type="ORF">OHK93_006966</name>
</gene>
<organism evidence="2 3">
    <name type="scientific">Ramalina farinacea</name>
    <dbReference type="NCBI Taxonomy" id="258253"/>
    <lineage>
        <taxon>Eukaryota</taxon>
        <taxon>Fungi</taxon>
        <taxon>Dikarya</taxon>
        <taxon>Ascomycota</taxon>
        <taxon>Pezizomycotina</taxon>
        <taxon>Lecanoromycetes</taxon>
        <taxon>OSLEUM clade</taxon>
        <taxon>Lecanoromycetidae</taxon>
        <taxon>Lecanorales</taxon>
        <taxon>Lecanorineae</taxon>
        <taxon>Ramalinaceae</taxon>
        <taxon>Ramalina</taxon>
    </lineage>
</organism>
<dbReference type="AlphaFoldDB" id="A0AA43TV30"/>
<feature type="region of interest" description="Disordered" evidence="1">
    <location>
        <begin position="235"/>
        <end position="257"/>
    </location>
</feature>
<keyword evidence="3" id="KW-1185">Reference proteome</keyword>
<dbReference type="PANTHER" id="PTHR40518">
    <property type="entry name" value="ACETOACETATE DECARBOXYLASE"/>
    <property type="match status" value="1"/>
</dbReference>